<reference evidence="3" key="1">
    <citation type="submission" date="2018-07" db="EMBL/GenBank/DDBJ databases">
        <authorList>
            <person name="Himelright M."/>
            <person name="Eisemann E."/>
            <person name="Alder H."/>
            <person name="Craig M."/>
            <person name="Clem A."/>
            <person name="Temple L."/>
        </authorList>
    </citation>
    <scope>NUCLEOTIDE SEQUENCE [LARGE SCALE GENOMIC DNA]</scope>
</reference>
<evidence type="ECO:0000313" key="2">
    <source>
        <dbReference type="EMBL" id="AXN58342.1"/>
    </source>
</evidence>
<feature type="compositionally biased region" description="Basic and acidic residues" evidence="1">
    <location>
        <begin position="127"/>
        <end position="144"/>
    </location>
</feature>
<organism evidence="2 3">
    <name type="scientific">Bacillus phage Wes44</name>
    <dbReference type="NCBI Taxonomy" id="2283012"/>
    <lineage>
        <taxon>Viruses</taxon>
        <taxon>Duplodnaviria</taxon>
        <taxon>Heunggongvirae</taxon>
        <taxon>Uroviricota</taxon>
        <taxon>Caudoviricetes</taxon>
        <taxon>Gutmannvirinae</taxon>
        <taxon>Carmenvirus</taxon>
        <taxon>Carmenvirus Wes44</taxon>
    </lineage>
</organism>
<feature type="region of interest" description="Disordered" evidence="1">
    <location>
        <begin position="210"/>
        <end position="241"/>
    </location>
</feature>
<evidence type="ECO:0000256" key="1">
    <source>
        <dbReference type="SAM" id="MobiDB-lite"/>
    </source>
</evidence>
<feature type="compositionally biased region" description="Basic and acidic residues" evidence="1">
    <location>
        <begin position="230"/>
        <end position="241"/>
    </location>
</feature>
<protein>
    <submittedName>
        <fullName evidence="2">Uncharacterized protein</fullName>
    </submittedName>
</protein>
<dbReference type="EMBL" id="MH598512">
    <property type="protein sequence ID" value="AXN58342.1"/>
    <property type="molecule type" value="Genomic_DNA"/>
</dbReference>
<accession>A0A346FK37</accession>
<name>A0A346FK37_9CAUD</name>
<gene>
    <name evidence="2" type="ORF">Wes44_33</name>
</gene>
<evidence type="ECO:0000313" key="3">
    <source>
        <dbReference type="Proteomes" id="UP000260494"/>
    </source>
</evidence>
<keyword evidence="3" id="KW-1185">Reference proteome</keyword>
<proteinExistence type="predicted"/>
<feature type="region of interest" description="Disordered" evidence="1">
    <location>
        <begin position="127"/>
        <end position="157"/>
    </location>
</feature>
<dbReference type="Proteomes" id="UP000260494">
    <property type="component" value="Segment"/>
</dbReference>
<sequence>MKIQVTIEATTIEEYVEAINALAAGYQVAPNPITAEVFVDVKPAKAATNYAQAKEAVEIDTDAEEGSEPKEQSYHRTAKKYFNELVDIASEEAVIIFNEYNVEGINYLSKNRCAKFTAQIKEAILKHTESPKEEKNTETEKQAENEPSEAPKQQSTDVSFVDVKLKAKQIANLPDGKADVKFILDKLGAKKLSDLSEDQYATFMELAAEAEKTPKSGNSDAESSEEVENEKDSSEDKPVTLEMIRSKAKELSVAGYKEEIKAILKEFKAPSLTKIDKANYDEFYEAMVQINE</sequence>